<dbReference type="SUPFAM" id="SSF55154">
    <property type="entry name" value="CYTH-like phosphatases"/>
    <property type="match status" value="1"/>
</dbReference>
<dbReference type="SMART" id="SM01118">
    <property type="entry name" value="CYTH"/>
    <property type="match status" value="1"/>
</dbReference>
<evidence type="ECO:0000313" key="2">
    <source>
        <dbReference type="EMBL" id="MFD2551409.1"/>
    </source>
</evidence>
<dbReference type="Gene3D" id="2.40.320.10">
    <property type="entry name" value="Hypothetical Protein Pfu-838710-001"/>
    <property type="match status" value="1"/>
</dbReference>
<proteinExistence type="predicted"/>
<dbReference type="Pfam" id="PF01928">
    <property type="entry name" value="CYTH"/>
    <property type="match status" value="1"/>
</dbReference>
<keyword evidence="3" id="KW-1185">Reference proteome</keyword>
<feature type="domain" description="CYTH" evidence="1">
    <location>
        <begin position="1"/>
        <end position="149"/>
    </location>
</feature>
<name>A0ABW5KSR6_9FLAO</name>
<organism evidence="2 3">
    <name type="scientific">Bizionia sediminis</name>
    <dbReference type="NCBI Taxonomy" id="1737064"/>
    <lineage>
        <taxon>Bacteria</taxon>
        <taxon>Pseudomonadati</taxon>
        <taxon>Bacteroidota</taxon>
        <taxon>Flavobacteriia</taxon>
        <taxon>Flavobacteriales</taxon>
        <taxon>Flavobacteriaceae</taxon>
        <taxon>Bizionia</taxon>
    </lineage>
</organism>
<dbReference type="PROSITE" id="PS51707">
    <property type="entry name" value="CYTH"/>
    <property type="match status" value="1"/>
</dbReference>
<gene>
    <name evidence="2" type="ORF">ACFSQP_06220</name>
</gene>
<protein>
    <submittedName>
        <fullName evidence="2">CYTH domain-containing protein</fullName>
    </submittedName>
</protein>
<evidence type="ECO:0000259" key="1">
    <source>
        <dbReference type="PROSITE" id="PS51707"/>
    </source>
</evidence>
<evidence type="ECO:0000313" key="3">
    <source>
        <dbReference type="Proteomes" id="UP001597472"/>
    </source>
</evidence>
<dbReference type="InterPro" id="IPR012042">
    <property type="entry name" value="NeuTTM/CthTTM-like"/>
</dbReference>
<dbReference type="InterPro" id="IPR023577">
    <property type="entry name" value="CYTH_domain"/>
</dbReference>
<accession>A0ABW5KSR6</accession>
<dbReference type="CDD" id="cd07891">
    <property type="entry name" value="CYTH-like_CthTTM-like_1"/>
    <property type="match status" value="1"/>
</dbReference>
<dbReference type="RefSeq" id="WP_376892547.1">
    <property type="nucleotide sequence ID" value="NZ_JBHULS010000002.1"/>
</dbReference>
<reference evidence="3" key="1">
    <citation type="journal article" date="2019" name="Int. J. Syst. Evol. Microbiol.">
        <title>The Global Catalogue of Microorganisms (GCM) 10K type strain sequencing project: providing services to taxonomists for standard genome sequencing and annotation.</title>
        <authorList>
            <consortium name="The Broad Institute Genomics Platform"/>
            <consortium name="The Broad Institute Genome Sequencing Center for Infectious Disease"/>
            <person name="Wu L."/>
            <person name="Ma J."/>
        </authorList>
    </citation>
    <scope>NUCLEOTIDE SEQUENCE [LARGE SCALE GENOMIC DNA]</scope>
    <source>
        <strain evidence="3">KCTC 42587</strain>
    </source>
</reference>
<comment type="caution">
    <text evidence="2">The sequence shown here is derived from an EMBL/GenBank/DDBJ whole genome shotgun (WGS) entry which is preliminary data.</text>
</comment>
<dbReference type="InterPro" id="IPR033469">
    <property type="entry name" value="CYTH-like_dom_sf"/>
</dbReference>
<dbReference type="EMBL" id="JBHULS010000002">
    <property type="protein sequence ID" value="MFD2551409.1"/>
    <property type="molecule type" value="Genomic_DNA"/>
</dbReference>
<sequence>MIEIERKFLVHSQQFKTDATSKTRIKQGFLNTDKARTVRIRLQDTNGFITVKGASSDNGLSRFEWEKEISKSDAEALLALCEVGVIDKIRHRVAVGNHVFEVDEFFGENAGLIVAEVELSHPNETFEKPKWLGKEVTGDVRYYNSQLSKQPYTTW</sequence>
<dbReference type="PANTHER" id="PTHR40114">
    <property type="entry name" value="SLR0698 PROTEIN"/>
    <property type="match status" value="1"/>
</dbReference>
<dbReference type="PIRSF" id="PIRSF016487">
    <property type="entry name" value="CYTH_UCP016487"/>
    <property type="match status" value="1"/>
</dbReference>
<dbReference type="Proteomes" id="UP001597472">
    <property type="component" value="Unassembled WGS sequence"/>
</dbReference>
<dbReference type="PANTHER" id="PTHR40114:SF1">
    <property type="entry name" value="SLR0698 PROTEIN"/>
    <property type="match status" value="1"/>
</dbReference>